<name>A0A2S6ZG37_9XANT</name>
<sequence>MAAGCLKHWVPGNVRPLGETDVQACVGSSRFDAKRRGRGWGSRDWGLANALGRRLPRVACGVGVSFRSRLMARGRPEPLLQGLRACVGAASAATGKSAAAKDKIP</sequence>
<accession>A0A2S6ZG37</accession>
<dbReference type="EMBL" id="MIGX01000032">
    <property type="protein sequence ID" value="PPT91203.1"/>
    <property type="molecule type" value="Genomic_DNA"/>
</dbReference>
<dbReference type="Proteomes" id="UP000239898">
    <property type="component" value="Unassembled WGS sequence"/>
</dbReference>
<protein>
    <submittedName>
        <fullName evidence="1">Uncharacterized protein</fullName>
    </submittedName>
</protein>
<evidence type="ECO:0000313" key="2">
    <source>
        <dbReference type="Proteomes" id="UP000239898"/>
    </source>
</evidence>
<reference evidence="1 2" key="1">
    <citation type="submission" date="2016-08" db="EMBL/GenBank/DDBJ databases">
        <title>Evolution of the type three secretion system and type three effector repertoires in Xanthomonas.</title>
        <authorList>
            <person name="Merda D."/>
            <person name="Briand M."/>
            <person name="Bosis E."/>
            <person name="Rousseau C."/>
            <person name="Portier P."/>
            <person name="Jacques M.-A."/>
            <person name="Fischer-Le Saux M."/>
        </authorList>
    </citation>
    <scope>NUCLEOTIDE SEQUENCE [LARGE SCALE GENOMIC DNA]</scope>
    <source>
        <strain evidence="1 2">CFBP 4691</strain>
    </source>
</reference>
<organism evidence="1 2">
    <name type="scientific">Xanthomonas theicola</name>
    <dbReference type="NCBI Taxonomy" id="56464"/>
    <lineage>
        <taxon>Bacteria</taxon>
        <taxon>Pseudomonadati</taxon>
        <taxon>Pseudomonadota</taxon>
        <taxon>Gammaproteobacteria</taxon>
        <taxon>Lysobacterales</taxon>
        <taxon>Lysobacteraceae</taxon>
        <taxon>Xanthomonas</taxon>
    </lineage>
</organism>
<evidence type="ECO:0000313" key="1">
    <source>
        <dbReference type="EMBL" id="PPT91203.1"/>
    </source>
</evidence>
<dbReference type="AlphaFoldDB" id="A0A2S6ZG37"/>
<comment type="caution">
    <text evidence="1">The sequence shown here is derived from an EMBL/GenBank/DDBJ whole genome shotgun (WGS) entry which is preliminary data.</text>
</comment>
<keyword evidence="2" id="KW-1185">Reference proteome</keyword>
<proteinExistence type="predicted"/>
<gene>
    <name evidence="1" type="ORF">XthCFBP4691_08735</name>
</gene>